<accession>A0A4S4NRQ7</accession>
<dbReference type="GO" id="GO:0016787">
    <property type="term" value="F:hydrolase activity"/>
    <property type="evidence" value="ECO:0007669"/>
    <property type="project" value="UniProtKB-KW"/>
</dbReference>
<evidence type="ECO:0000256" key="2">
    <source>
        <dbReference type="ARBA" id="ARBA00022801"/>
    </source>
</evidence>
<dbReference type="InterPro" id="IPR044150">
    <property type="entry name" value="HDAC_classIV"/>
</dbReference>
<dbReference type="InterPro" id="IPR023696">
    <property type="entry name" value="Ureohydrolase_dom_sf"/>
</dbReference>
<dbReference type="GO" id="GO:0004407">
    <property type="term" value="F:histone deacetylase activity"/>
    <property type="evidence" value="ECO:0007669"/>
    <property type="project" value="InterPro"/>
</dbReference>
<dbReference type="Pfam" id="PF00850">
    <property type="entry name" value="Hist_deacetyl"/>
    <property type="match status" value="1"/>
</dbReference>
<dbReference type="RefSeq" id="WP_136456856.1">
    <property type="nucleotide sequence ID" value="NZ_SRSF01000001.1"/>
</dbReference>
<evidence type="ECO:0000256" key="1">
    <source>
        <dbReference type="ARBA" id="ARBA00005947"/>
    </source>
</evidence>
<gene>
    <name evidence="4" type="ORF">E4021_04765</name>
</gene>
<dbReference type="OrthoDB" id="9808367at2"/>
<dbReference type="InterPro" id="IPR023801">
    <property type="entry name" value="His_deacetylse_dom"/>
</dbReference>
<dbReference type="InterPro" id="IPR000286">
    <property type="entry name" value="HDACs"/>
</dbReference>
<proteinExistence type="inferred from homology"/>
<sequence>MRVAFSPVYRYRLPAGHRFPMDKYTLLPEQLLYEGTVTESQFFTAQPLSEEAILRTHTPDYWAKLRDNGLSRKDARAIGFPMRPELVARGRIIARGTLDCARFAFRDGVALNIAGGTHHAFADHGEGFCVFNDIAIAANELLHAGEVNRILIVDLDVHQGNGTARIFRDEPRVFTFSMHGARNYPARKEQSDLDIGLPDQTGDEIYLDTLRWHLPGLLDGLKPDLVFYLSGVDVLQTDKLGRLGMTVQGCKERDRFVLEACHRRNLPVAVSMGGGYSDRLATIIEAHANTFRVAASLYD</sequence>
<protein>
    <submittedName>
        <fullName evidence="4">Histone deacetylase</fullName>
    </submittedName>
</protein>
<dbReference type="Proteomes" id="UP000308528">
    <property type="component" value="Unassembled WGS sequence"/>
</dbReference>
<dbReference type="InterPro" id="IPR037138">
    <property type="entry name" value="His_deacetylse_dom_sf"/>
</dbReference>
<name>A0A4S4NRQ7_9BACT</name>
<keyword evidence="5" id="KW-1185">Reference proteome</keyword>
<dbReference type="GO" id="GO:0040029">
    <property type="term" value="P:epigenetic regulation of gene expression"/>
    <property type="evidence" value="ECO:0007669"/>
    <property type="project" value="TreeGrafter"/>
</dbReference>
<evidence type="ECO:0000259" key="3">
    <source>
        <dbReference type="Pfam" id="PF00850"/>
    </source>
</evidence>
<comment type="similarity">
    <text evidence="1">Belongs to the histone deacetylase family.</text>
</comment>
<reference evidence="4 5" key="1">
    <citation type="submission" date="2019-04" db="EMBL/GenBank/DDBJ databases">
        <title>Lewinella litorea sp. nov., isolated from a marine sand.</title>
        <authorList>
            <person name="Yoon J.-H."/>
        </authorList>
    </citation>
    <scope>NUCLEOTIDE SEQUENCE [LARGE SCALE GENOMIC DNA]</scope>
    <source>
        <strain evidence="4 5">HSMS-39</strain>
    </source>
</reference>
<evidence type="ECO:0000313" key="4">
    <source>
        <dbReference type="EMBL" id="THH41905.1"/>
    </source>
</evidence>
<dbReference type="PANTHER" id="PTHR10625">
    <property type="entry name" value="HISTONE DEACETYLASE HDAC1-RELATED"/>
    <property type="match status" value="1"/>
</dbReference>
<feature type="domain" description="Histone deacetylase" evidence="3">
    <location>
        <begin position="17"/>
        <end position="288"/>
    </location>
</feature>
<dbReference type="PRINTS" id="PR01270">
    <property type="entry name" value="HDASUPER"/>
</dbReference>
<dbReference type="EMBL" id="SRSF01000001">
    <property type="protein sequence ID" value="THH41905.1"/>
    <property type="molecule type" value="Genomic_DNA"/>
</dbReference>
<dbReference type="AlphaFoldDB" id="A0A4S4NRQ7"/>
<keyword evidence="2" id="KW-0378">Hydrolase</keyword>
<dbReference type="SUPFAM" id="SSF52768">
    <property type="entry name" value="Arginase/deacetylase"/>
    <property type="match status" value="1"/>
</dbReference>
<dbReference type="CDD" id="cd09993">
    <property type="entry name" value="HDAC_classIV"/>
    <property type="match status" value="1"/>
</dbReference>
<dbReference type="PANTHER" id="PTHR10625:SF19">
    <property type="entry name" value="HISTONE DEACETYLASE 12"/>
    <property type="match status" value="1"/>
</dbReference>
<comment type="caution">
    <text evidence="4">The sequence shown here is derived from an EMBL/GenBank/DDBJ whole genome shotgun (WGS) entry which is preliminary data.</text>
</comment>
<dbReference type="Gene3D" id="3.40.800.20">
    <property type="entry name" value="Histone deacetylase domain"/>
    <property type="match status" value="1"/>
</dbReference>
<organism evidence="4 5">
    <name type="scientific">Neolewinella litorea</name>
    <dbReference type="NCBI Taxonomy" id="2562452"/>
    <lineage>
        <taxon>Bacteria</taxon>
        <taxon>Pseudomonadati</taxon>
        <taxon>Bacteroidota</taxon>
        <taxon>Saprospiria</taxon>
        <taxon>Saprospirales</taxon>
        <taxon>Lewinellaceae</taxon>
        <taxon>Neolewinella</taxon>
    </lineage>
</organism>
<evidence type="ECO:0000313" key="5">
    <source>
        <dbReference type="Proteomes" id="UP000308528"/>
    </source>
</evidence>